<reference evidence="11 12" key="1">
    <citation type="submission" date="2023-01" db="EMBL/GenBank/DDBJ databases">
        <title>Analysis of 21 Apiospora genomes using comparative genomics revels a genus with tremendous synthesis potential of carbohydrate active enzymes and secondary metabolites.</title>
        <authorList>
            <person name="Sorensen T."/>
        </authorList>
    </citation>
    <scope>NUCLEOTIDE SEQUENCE [LARGE SCALE GENOMIC DNA]</scope>
    <source>
        <strain evidence="11 12">CBS 20057</strain>
    </source>
</reference>
<feature type="region of interest" description="Disordered" evidence="10">
    <location>
        <begin position="1"/>
        <end position="45"/>
    </location>
</feature>
<keyword evidence="4" id="KW-0138">CF(0)</keyword>
<evidence type="ECO:0000256" key="2">
    <source>
        <dbReference type="ARBA" id="ARBA00005699"/>
    </source>
</evidence>
<keyword evidence="6" id="KW-0406">Ion transport</keyword>
<dbReference type="Proteomes" id="UP001396898">
    <property type="component" value="Unassembled WGS sequence"/>
</dbReference>
<dbReference type="EMBL" id="JAQQWI010000016">
    <property type="protein sequence ID" value="KAK8008565.1"/>
    <property type="molecule type" value="Genomic_DNA"/>
</dbReference>
<name>A0ABR1RDI8_9PEZI</name>
<evidence type="ECO:0000256" key="8">
    <source>
        <dbReference type="ARBA" id="ARBA00023136"/>
    </source>
</evidence>
<evidence type="ECO:0000256" key="1">
    <source>
        <dbReference type="ARBA" id="ARBA00004325"/>
    </source>
</evidence>
<keyword evidence="8" id="KW-0472">Membrane</keyword>
<proteinExistence type="inferred from homology"/>
<evidence type="ECO:0000256" key="10">
    <source>
        <dbReference type="SAM" id="MobiDB-lite"/>
    </source>
</evidence>
<keyword evidence="12" id="KW-1185">Reference proteome</keyword>
<dbReference type="InterPro" id="IPR006808">
    <property type="entry name" value="ATP_synth_F0_gsu_mt"/>
</dbReference>
<dbReference type="Pfam" id="PF04718">
    <property type="entry name" value="ATP-synt_G"/>
    <property type="match status" value="1"/>
</dbReference>
<evidence type="ECO:0000313" key="11">
    <source>
        <dbReference type="EMBL" id="KAK8008565.1"/>
    </source>
</evidence>
<keyword evidence="7" id="KW-0496">Mitochondrion</keyword>
<gene>
    <name evidence="11" type="ORF">PG991_011116</name>
</gene>
<protein>
    <submittedName>
        <fullName evidence="11">Uncharacterized protein</fullName>
    </submittedName>
</protein>
<evidence type="ECO:0000256" key="4">
    <source>
        <dbReference type="ARBA" id="ARBA00022547"/>
    </source>
</evidence>
<evidence type="ECO:0000256" key="9">
    <source>
        <dbReference type="ARBA" id="ARBA00023310"/>
    </source>
</evidence>
<evidence type="ECO:0000256" key="7">
    <source>
        <dbReference type="ARBA" id="ARBA00023128"/>
    </source>
</evidence>
<keyword evidence="5" id="KW-0375">Hydrogen ion transport</keyword>
<organism evidence="11 12">
    <name type="scientific">Apiospora marii</name>
    <dbReference type="NCBI Taxonomy" id="335849"/>
    <lineage>
        <taxon>Eukaryota</taxon>
        <taxon>Fungi</taxon>
        <taxon>Dikarya</taxon>
        <taxon>Ascomycota</taxon>
        <taxon>Pezizomycotina</taxon>
        <taxon>Sordariomycetes</taxon>
        <taxon>Xylariomycetidae</taxon>
        <taxon>Amphisphaeriales</taxon>
        <taxon>Apiosporaceae</taxon>
        <taxon>Apiospora</taxon>
    </lineage>
</organism>
<keyword evidence="9" id="KW-0066">ATP synthesis</keyword>
<evidence type="ECO:0000313" key="12">
    <source>
        <dbReference type="Proteomes" id="UP001396898"/>
    </source>
</evidence>
<comment type="similarity">
    <text evidence="2">Belongs to the ATPase g subunit family.</text>
</comment>
<comment type="subcellular location">
    <subcellularLocation>
        <location evidence="1">Mitochondrion membrane</location>
    </subcellularLocation>
</comment>
<evidence type="ECO:0000256" key="3">
    <source>
        <dbReference type="ARBA" id="ARBA00022448"/>
    </source>
</evidence>
<evidence type="ECO:0000256" key="6">
    <source>
        <dbReference type="ARBA" id="ARBA00023065"/>
    </source>
</evidence>
<accession>A0ABR1RDI8</accession>
<evidence type="ECO:0000256" key="5">
    <source>
        <dbReference type="ARBA" id="ARBA00022781"/>
    </source>
</evidence>
<comment type="caution">
    <text evidence="11">The sequence shown here is derived from an EMBL/GenBank/DDBJ whole genome shotgun (WGS) entry which is preliminary data.</text>
</comment>
<sequence length="218" mass="22926">MSSMALARPAIRQSGNLSRMAARRFESNTTQAKATEAAKAAKESAAKASAKASASASEYAAKAQQGLSRVSSAAGPAITGAAKGLANSLGKVGGRTGKVVGFAERQIPQVLYWGRVGSELAKIVFRNQKMSPPSMQTFQSYYQNILNTVRNPSALAQTASKASQQPATMLQQLRNVNSAQLIAGGVVAAECLGFFTVGEMIGRFKIIGYHGEHVAEHH</sequence>
<dbReference type="PANTHER" id="PTHR12386">
    <property type="entry name" value="ATP SYNTHASE SUBUNIT"/>
    <property type="match status" value="1"/>
</dbReference>
<keyword evidence="3" id="KW-0813">Transport</keyword>